<feature type="transmembrane region" description="Helical" evidence="5">
    <location>
        <begin position="403"/>
        <end position="431"/>
    </location>
</feature>
<dbReference type="Pfam" id="PF07690">
    <property type="entry name" value="MFS_1"/>
    <property type="match status" value="1"/>
</dbReference>
<comment type="subcellular location">
    <subcellularLocation>
        <location evidence="1">Membrane</location>
        <topology evidence="1">Multi-pass membrane protein</topology>
    </subcellularLocation>
</comment>
<evidence type="ECO:0000259" key="6">
    <source>
        <dbReference type="PROSITE" id="PS50850"/>
    </source>
</evidence>
<protein>
    <submittedName>
        <fullName evidence="7">Major facilitator superfamily MFS_1</fullName>
    </submittedName>
</protein>
<feature type="transmembrane region" description="Helical" evidence="5">
    <location>
        <begin position="107"/>
        <end position="132"/>
    </location>
</feature>
<proteinExistence type="predicted"/>
<feature type="transmembrane region" description="Helical" evidence="5">
    <location>
        <begin position="14"/>
        <end position="34"/>
    </location>
</feature>
<feature type="transmembrane region" description="Helical" evidence="5">
    <location>
        <begin position="443"/>
        <end position="469"/>
    </location>
</feature>
<keyword evidence="4 5" id="KW-0472">Membrane</keyword>
<dbReference type="PRINTS" id="PR01036">
    <property type="entry name" value="TCRTETB"/>
</dbReference>
<evidence type="ECO:0000256" key="4">
    <source>
        <dbReference type="ARBA" id="ARBA00023136"/>
    </source>
</evidence>
<feature type="transmembrane region" description="Helical" evidence="5">
    <location>
        <begin position="206"/>
        <end position="225"/>
    </location>
</feature>
<keyword evidence="2 5" id="KW-0812">Transmembrane</keyword>
<dbReference type="InterPro" id="IPR020846">
    <property type="entry name" value="MFS_dom"/>
</dbReference>
<feature type="transmembrane region" description="Helical" evidence="5">
    <location>
        <begin position="339"/>
        <end position="359"/>
    </location>
</feature>
<reference evidence="7" key="1">
    <citation type="submission" date="2010-09" db="EMBL/GenBank/DDBJ databases">
        <title>Complete sequence of chromosome2 of Burkholderia sp. CCGE1003.</title>
        <authorList>
            <consortium name="US DOE Joint Genome Institute"/>
            <person name="Lucas S."/>
            <person name="Copeland A."/>
            <person name="Lapidus A."/>
            <person name="Cheng J.-F."/>
            <person name="Bruce D."/>
            <person name="Goodwin L."/>
            <person name="Pitluck S."/>
            <person name="Daligault H."/>
            <person name="Davenport K."/>
            <person name="Detter J.C."/>
            <person name="Han C."/>
            <person name="Tapia R."/>
            <person name="Land M."/>
            <person name="Hauser L."/>
            <person name="Jeffries C."/>
            <person name="Kyrpides N."/>
            <person name="Ivanova N."/>
            <person name="Ovchinnikova G."/>
            <person name="Martinez-Romero E."/>
            <person name="Rogel M.A."/>
            <person name="Auchtung J."/>
            <person name="Tiedje J.M."/>
            <person name="Woyke T."/>
        </authorList>
    </citation>
    <scope>NUCLEOTIDE SEQUENCE</scope>
    <source>
        <strain evidence="7">CCGE1003</strain>
    </source>
</reference>
<feature type="transmembrane region" description="Helical" evidence="5">
    <location>
        <begin position="231"/>
        <end position="251"/>
    </location>
</feature>
<feature type="transmembrane region" description="Helical" evidence="5">
    <location>
        <begin position="139"/>
        <end position="163"/>
    </location>
</feature>
<dbReference type="EMBL" id="CP002218">
    <property type="protein sequence ID" value="ADN61873.1"/>
    <property type="molecule type" value="Genomic_DNA"/>
</dbReference>
<accession>E1TI12</accession>
<keyword evidence="3 5" id="KW-1133">Transmembrane helix</keyword>
<evidence type="ECO:0000256" key="3">
    <source>
        <dbReference type="ARBA" id="ARBA00022989"/>
    </source>
</evidence>
<dbReference type="PANTHER" id="PTHR42718:SF39">
    <property type="entry name" value="ACTINORHODIN TRANSPORTER-RELATED"/>
    <property type="match status" value="1"/>
</dbReference>
<evidence type="ECO:0000313" key="7">
    <source>
        <dbReference type="EMBL" id="ADN61873.1"/>
    </source>
</evidence>
<feature type="domain" description="Major facilitator superfamily (MFS) profile" evidence="6">
    <location>
        <begin position="16"/>
        <end position="473"/>
    </location>
</feature>
<dbReference type="CDD" id="cd17321">
    <property type="entry name" value="MFS_MMR_MDR_like"/>
    <property type="match status" value="1"/>
</dbReference>
<evidence type="ECO:0000256" key="2">
    <source>
        <dbReference type="ARBA" id="ARBA00022692"/>
    </source>
</evidence>
<sequence>MSRNRSESPDPRRWAMFSVLLVGAFLPPLDFFIVNVALPSIRAELTASSSAEQLVISSYAGLYAVTLITGGRLGDLFGRGRVFFLGLIGFAAASTLCGLANSPWTLIAGRALQGVTAAIMAPQALASIQAIFPESEKPLALSLYGAVFGLAAVIGQALGGILISLDLLNLGWRTIFLVNLPLAILVVVFGIPLLKETRAQHARKLDLGGTALSMLTLGALIVPLIEGREAGWPVWAWVSLIAVPALAGFFWRYERRLGSRGGAPLLDPAALRAPGLGQALLIALLLYSIGAFFLLFSVYLQNALHVDALSAGLVFLPFGVGFLLGPLSTPFFSRFIGAYVNPLGMALEVVGLVGLAWLIEATPTGTPLASAPLAAVLFVTGFGQGLALPTLMRMVTGRVAPALSGMIAGIASSTLQVSTSLSVAIIGGIFYTVLGARQDPASIAHAFIVALLSISLFLTVGAALSISLARASAGPLPMRAAARPGLCAERKRP</sequence>
<evidence type="ECO:0000256" key="1">
    <source>
        <dbReference type="ARBA" id="ARBA00004141"/>
    </source>
</evidence>
<dbReference type="eggNOG" id="COG0477">
    <property type="taxonomic scope" value="Bacteria"/>
</dbReference>
<feature type="transmembrane region" description="Helical" evidence="5">
    <location>
        <begin position="54"/>
        <end position="70"/>
    </location>
</feature>
<dbReference type="KEGG" id="bgf:BC1003_5964"/>
<dbReference type="GO" id="GO:0016020">
    <property type="term" value="C:membrane"/>
    <property type="evidence" value="ECO:0007669"/>
    <property type="project" value="UniProtKB-SubCell"/>
</dbReference>
<dbReference type="HOGENOM" id="CLU_000960_28_2_4"/>
<evidence type="ECO:0000256" key="5">
    <source>
        <dbReference type="SAM" id="Phobius"/>
    </source>
</evidence>
<dbReference type="PANTHER" id="PTHR42718">
    <property type="entry name" value="MAJOR FACILITATOR SUPERFAMILY MULTIDRUG TRANSPORTER MFSC"/>
    <property type="match status" value="1"/>
</dbReference>
<dbReference type="InterPro" id="IPR011701">
    <property type="entry name" value="MFS"/>
</dbReference>
<dbReference type="InterPro" id="IPR036259">
    <property type="entry name" value="MFS_trans_sf"/>
</dbReference>
<name>E1TI12_BURSG</name>
<organism evidence="7">
    <name type="scientific">Burkholderia sp. (strain CCGE1003)</name>
    <dbReference type="NCBI Taxonomy" id="640512"/>
    <lineage>
        <taxon>Bacteria</taxon>
        <taxon>Pseudomonadati</taxon>
        <taxon>Pseudomonadota</taxon>
        <taxon>Betaproteobacteria</taxon>
        <taxon>Burkholderiales</taxon>
        <taxon>Burkholderiaceae</taxon>
        <taxon>Burkholderia</taxon>
    </lineage>
</organism>
<feature type="transmembrane region" description="Helical" evidence="5">
    <location>
        <begin position="371"/>
        <end position="391"/>
    </location>
</feature>
<dbReference type="PROSITE" id="PS50850">
    <property type="entry name" value="MFS"/>
    <property type="match status" value="1"/>
</dbReference>
<feature type="transmembrane region" description="Helical" evidence="5">
    <location>
        <begin position="279"/>
        <end position="300"/>
    </location>
</feature>
<dbReference type="Gene3D" id="1.20.1250.20">
    <property type="entry name" value="MFS general substrate transporter like domains"/>
    <property type="match status" value="1"/>
</dbReference>
<dbReference type="OrthoDB" id="9807274at2"/>
<feature type="transmembrane region" description="Helical" evidence="5">
    <location>
        <begin position="175"/>
        <end position="194"/>
    </location>
</feature>
<feature type="transmembrane region" description="Helical" evidence="5">
    <location>
        <begin position="82"/>
        <end position="101"/>
    </location>
</feature>
<gene>
    <name evidence="7" type="ordered locus">BC1003_5964</name>
</gene>
<dbReference type="AlphaFoldDB" id="E1TI12"/>
<dbReference type="SUPFAM" id="SSF103473">
    <property type="entry name" value="MFS general substrate transporter"/>
    <property type="match status" value="1"/>
</dbReference>
<dbReference type="GO" id="GO:0022857">
    <property type="term" value="F:transmembrane transporter activity"/>
    <property type="evidence" value="ECO:0007669"/>
    <property type="project" value="InterPro"/>
</dbReference>
<feature type="transmembrane region" description="Helical" evidence="5">
    <location>
        <begin position="306"/>
        <end position="327"/>
    </location>
</feature>
<dbReference type="STRING" id="640512.BC1003_5964"/>